<keyword evidence="2" id="KW-0813">Transport</keyword>
<evidence type="ECO:0000256" key="1">
    <source>
        <dbReference type="ARBA" id="ARBA00009075"/>
    </source>
</evidence>
<keyword evidence="6" id="KW-1185">Reference proteome</keyword>
<comment type="caution">
    <text evidence="5">The sequence shown here is derived from an EMBL/GenBank/DDBJ whole genome shotgun (WGS) entry which is preliminary data.</text>
</comment>
<organism evidence="5 6">
    <name type="scientific">Acinetobacter pollinis</name>
    <dbReference type="NCBI Taxonomy" id="2605270"/>
    <lineage>
        <taxon>Bacteria</taxon>
        <taxon>Pseudomonadati</taxon>
        <taxon>Pseudomonadota</taxon>
        <taxon>Gammaproteobacteria</taxon>
        <taxon>Moraxellales</taxon>
        <taxon>Moraxellaceae</taxon>
        <taxon>Acinetobacter</taxon>
    </lineage>
</organism>
<sequence>MPKIHKKLALAFIVQATLLSTVTHASEQSESKGFVEDAKGSILLRNGWIYRDLSNGQHDKSSWGQGVIGKFDSGFTQGTVGFGVGALGDFAFKLGENAHAGNQMLYKDGQKDIWARGGVNVKARISNTTVVYGTQFLQLPVLSSNDLRLLPEYFTGTLVTSHEIKDLELVYGHFTKDQYSNQINTDGNHLKRADVWGAKYKFDENLQGSYYGAVFKDALQRHYLNVNYKLPLESDSSLTFDLSGYHTKYDASLDSDNPKERILSFPTGPYNTEKKNNIWATSATYNKGAHTGMLSYQQSTGDVGYDYNIVGDGGMSIWLPNSYYSDFNGNHEKSLQAMYSLDFGSLGVPGLTWTTAYVYGWNIHVAGKTDDAKEREIFNQVKYTVQSGFAKNLSFKVRNSTYRANASYNDYAGNTNEWRLYLEYPINF</sequence>
<name>A0ABU6DSV9_9GAMM</name>
<feature type="chain" id="PRO_5046275828" evidence="4">
    <location>
        <begin position="26"/>
        <end position="428"/>
    </location>
</feature>
<gene>
    <name evidence="5" type="ORF">I2F25_06970</name>
</gene>
<dbReference type="RefSeq" id="WP_277094814.1">
    <property type="nucleotide sequence ID" value="NZ_VTDN01000004.1"/>
</dbReference>
<evidence type="ECO:0000313" key="5">
    <source>
        <dbReference type="EMBL" id="MEB5476785.1"/>
    </source>
</evidence>
<dbReference type="InterPro" id="IPR023614">
    <property type="entry name" value="Porin_dom_sf"/>
</dbReference>
<dbReference type="EMBL" id="VTDN01000004">
    <property type="protein sequence ID" value="MEB5476785.1"/>
    <property type="molecule type" value="Genomic_DNA"/>
</dbReference>
<keyword evidence="3 4" id="KW-0732">Signal</keyword>
<dbReference type="Proteomes" id="UP001339883">
    <property type="component" value="Unassembled WGS sequence"/>
</dbReference>
<reference evidence="5 6" key="1">
    <citation type="submission" date="2019-08" db="EMBL/GenBank/DDBJ databases">
        <title>Five species of Acinetobacter isolated from floral nectar and animal pollinators.</title>
        <authorList>
            <person name="Hendry T.A."/>
        </authorList>
    </citation>
    <scope>NUCLEOTIDE SEQUENCE [LARGE SCALE GENOMIC DNA]</scope>
    <source>
        <strain evidence="5 6">MD18.27</strain>
    </source>
</reference>
<proteinExistence type="inferred from homology"/>
<dbReference type="PANTHER" id="PTHR34596">
    <property type="entry name" value="CHITOPORIN"/>
    <property type="match status" value="1"/>
</dbReference>
<dbReference type="PANTHER" id="PTHR34596:SF2">
    <property type="entry name" value="CHITOPORIN"/>
    <property type="match status" value="1"/>
</dbReference>
<evidence type="ECO:0000256" key="4">
    <source>
        <dbReference type="SAM" id="SignalP"/>
    </source>
</evidence>
<evidence type="ECO:0000313" key="6">
    <source>
        <dbReference type="Proteomes" id="UP001339883"/>
    </source>
</evidence>
<dbReference type="Gene3D" id="2.40.160.10">
    <property type="entry name" value="Porin"/>
    <property type="match status" value="1"/>
</dbReference>
<dbReference type="InterPro" id="IPR005318">
    <property type="entry name" value="OM_porin_bac"/>
</dbReference>
<accession>A0ABU6DSV9</accession>
<evidence type="ECO:0000256" key="2">
    <source>
        <dbReference type="ARBA" id="ARBA00022448"/>
    </source>
</evidence>
<protein>
    <submittedName>
        <fullName evidence="5">Outer membrane porin, OprD family</fullName>
    </submittedName>
</protein>
<dbReference type="Pfam" id="PF03573">
    <property type="entry name" value="OprD"/>
    <property type="match status" value="1"/>
</dbReference>
<evidence type="ECO:0000256" key="3">
    <source>
        <dbReference type="ARBA" id="ARBA00022729"/>
    </source>
</evidence>
<feature type="signal peptide" evidence="4">
    <location>
        <begin position="1"/>
        <end position="25"/>
    </location>
</feature>
<comment type="similarity">
    <text evidence="1">Belongs to the outer membrane porin (Opr) (TC 1.B.25) family.</text>
</comment>